<protein>
    <recommendedName>
        <fullName evidence="6">TF-B3 domain-containing protein</fullName>
    </recommendedName>
</protein>
<evidence type="ECO:0000256" key="5">
    <source>
        <dbReference type="ARBA" id="ARBA00023242"/>
    </source>
</evidence>
<evidence type="ECO:0000259" key="6">
    <source>
        <dbReference type="SMART" id="SM01019"/>
    </source>
</evidence>
<dbReference type="OrthoDB" id="954231at2759"/>
<dbReference type="SUPFAM" id="SSF101936">
    <property type="entry name" value="DNA-binding pseudobarrel domain"/>
    <property type="match status" value="1"/>
</dbReference>
<dbReference type="Proteomes" id="UP000250321">
    <property type="component" value="Unassembled WGS sequence"/>
</dbReference>
<evidence type="ECO:0000313" key="8">
    <source>
        <dbReference type="Proteomes" id="UP000250321"/>
    </source>
</evidence>
<gene>
    <name evidence="7" type="ORF">Pyn_37133</name>
</gene>
<dbReference type="InterPro" id="IPR015300">
    <property type="entry name" value="DNA-bd_pseudobarrel_sf"/>
</dbReference>
<dbReference type="SMART" id="SM01019">
    <property type="entry name" value="B3"/>
    <property type="match status" value="1"/>
</dbReference>
<accession>A0A314Y4H0</accession>
<proteinExistence type="predicted"/>
<sequence length="118" mass="13847">MATCFEKCLTETDIVSRFALPISWLTMLPPIEQGSHEVNFQVTDGFEFFWEFCCSIRRVGRYRKPVLQSEGWLKFVNYKGLKVGDKIVLDTEANDFRGTKFRIRALKLNKECDQWLDV</sequence>
<dbReference type="InterPro" id="IPR003340">
    <property type="entry name" value="B3_DNA-bd"/>
</dbReference>
<keyword evidence="4" id="KW-0804">Transcription</keyword>
<reference evidence="7 8" key="1">
    <citation type="submission" date="2018-02" db="EMBL/GenBank/DDBJ databases">
        <title>Draft genome of wild Prunus yedoensis var. nudiflora.</title>
        <authorList>
            <person name="Baek S."/>
            <person name="Kim J.-H."/>
            <person name="Choi K."/>
            <person name="Kim G.-B."/>
            <person name="Cho A."/>
            <person name="Jang H."/>
            <person name="Shin C.-H."/>
            <person name="Yu H.-J."/>
            <person name="Mun J.-H."/>
        </authorList>
    </citation>
    <scope>NUCLEOTIDE SEQUENCE [LARGE SCALE GENOMIC DNA]</scope>
    <source>
        <strain evidence="8">cv. Jeju island</strain>
        <tissue evidence="7">Leaf</tissue>
    </source>
</reference>
<evidence type="ECO:0000256" key="4">
    <source>
        <dbReference type="ARBA" id="ARBA00023163"/>
    </source>
</evidence>
<comment type="subcellular location">
    <subcellularLocation>
        <location evidence="1">Nucleus</location>
    </subcellularLocation>
</comment>
<name>A0A314Y4H0_PRUYE</name>
<organism evidence="7 8">
    <name type="scientific">Prunus yedoensis var. nudiflora</name>
    <dbReference type="NCBI Taxonomy" id="2094558"/>
    <lineage>
        <taxon>Eukaryota</taxon>
        <taxon>Viridiplantae</taxon>
        <taxon>Streptophyta</taxon>
        <taxon>Embryophyta</taxon>
        <taxon>Tracheophyta</taxon>
        <taxon>Spermatophyta</taxon>
        <taxon>Magnoliopsida</taxon>
        <taxon>eudicotyledons</taxon>
        <taxon>Gunneridae</taxon>
        <taxon>Pentapetalae</taxon>
        <taxon>rosids</taxon>
        <taxon>fabids</taxon>
        <taxon>Rosales</taxon>
        <taxon>Rosaceae</taxon>
        <taxon>Amygdaloideae</taxon>
        <taxon>Amygdaleae</taxon>
        <taxon>Prunus</taxon>
    </lineage>
</organism>
<feature type="domain" description="TF-B3" evidence="6">
    <location>
        <begin position="5"/>
        <end position="109"/>
    </location>
</feature>
<dbReference type="EMBL" id="PJQY01001516">
    <property type="protein sequence ID" value="PQQ01962.1"/>
    <property type="molecule type" value="Genomic_DNA"/>
</dbReference>
<dbReference type="GO" id="GO:0005634">
    <property type="term" value="C:nucleus"/>
    <property type="evidence" value="ECO:0007669"/>
    <property type="project" value="UniProtKB-SubCell"/>
</dbReference>
<keyword evidence="8" id="KW-1185">Reference proteome</keyword>
<dbReference type="GO" id="GO:0003677">
    <property type="term" value="F:DNA binding"/>
    <property type="evidence" value="ECO:0007669"/>
    <property type="project" value="UniProtKB-KW"/>
</dbReference>
<evidence type="ECO:0000313" key="7">
    <source>
        <dbReference type="EMBL" id="PQQ01962.1"/>
    </source>
</evidence>
<keyword evidence="2" id="KW-0805">Transcription regulation</keyword>
<dbReference type="Gene3D" id="2.40.330.10">
    <property type="entry name" value="DNA-binding pseudobarrel domain"/>
    <property type="match status" value="1"/>
</dbReference>
<keyword evidence="3" id="KW-0238">DNA-binding</keyword>
<evidence type="ECO:0000256" key="3">
    <source>
        <dbReference type="ARBA" id="ARBA00023125"/>
    </source>
</evidence>
<dbReference type="AlphaFoldDB" id="A0A314Y4H0"/>
<keyword evidence="5" id="KW-0539">Nucleus</keyword>
<comment type="caution">
    <text evidence="7">The sequence shown here is derived from an EMBL/GenBank/DDBJ whole genome shotgun (WGS) entry which is preliminary data.</text>
</comment>
<dbReference type="CDD" id="cd10017">
    <property type="entry name" value="B3_DNA"/>
    <property type="match status" value="1"/>
</dbReference>
<evidence type="ECO:0000256" key="1">
    <source>
        <dbReference type="ARBA" id="ARBA00004123"/>
    </source>
</evidence>
<evidence type="ECO:0000256" key="2">
    <source>
        <dbReference type="ARBA" id="ARBA00023015"/>
    </source>
</evidence>